<keyword evidence="2" id="KW-1133">Transmembrane helix</keyword>
<feature type="region of interest" description="Disordered" evidence="1">
    <location>
        <begin position="365"/>
        <end position="385"/>
    </location>
</feature>
<accession>A0A165QHZ1</accession>
<evidence type="ECO:0000256" key="2">
    <source>
        <dbReference type="SAM" id="Phobius"/>
    </source>
</evidence>
<proteinExistence type="predicted"/>
<keyword evidence="2" id="KW-0812">Transmembrane</keyword>
<evidence type="ECO:0000256" key="3">
    <source>
        <dbReference type="SAM" id="SignalP"/>
    </source>
</evidence>
<keyword evidence="3" id="KW-0732">Signal</keyword>
<feature type="signal peptide" evidence="3">
    <location>
        <begin position="1"/>
        <end position="40"/>
    </location>
</feature>
<evidence type="ECO:0000313" key="5">
    <source>
        <dbReference type="Proteomes" id="UP000077266"/>
    </source>
</evidence>
<dbReference type="InParanoid" id="A0A165QHZ1"/>
<sequence length="385" mass="40208">MSRSSGSFPRWPALGHSRLTLVYIALYALILAATTARVDAAITCDAGASAAVNTIAASDVGLNWPCCSNTTARCIMTANDCPKAYPEFANCISADGSVVCGLNSDSFDSGSPCANYTGTVAPYGVWPVETDNSLQFDLLGMFTTNWPKIIADDSVVVCCADNNGACQLGTLQNDDVNPCKKGEYELFCVGDAKHGMCTVRANTTQTHEIGLYFRVNLDPAADPALAASGSSTAPIFTTSSGTGSATGLPASSGAASAAAASTVASGGKASHALVIALPIVLGLLVLAVICLLIFLRRRKRSRHRAVEERIDPLHAPPPSSLMVQRAPSGTVYFVEESYASTEAPFPESSTKASQMYSSDPIHRLSLIPESEGSRHGPAPPTYSET</sequence>
<evidence type="ECO:0000313" key="4">
    <source>
        <dbReference type="EMBL" id="KZW03646.1"/>
    </source>
</evidence>
<protein>
    <recommendedName>
        <fullName evidence="6">Osmotin, thaumatin-like protein</fullName>
    </recommendedName>
</protein>
<dbReference type="Proteomes" id="UP000077266">
    <property type="component" value="Unassembled WGS sequence"/>
</dbReference>
<evidence type="ECO:0008006" key="6">
    <source>
        <dbReference type="Google" id="ProtNLM"/>
    </source>
</evidence>
<organism evidence="4 5">
    <name type="scientific">Exidia glandulosa HHB12029</name>
    <dbReference type="NCBI Taxonomy" id="1314781"/>
    <lineage>
        <taxon>Eukaryota</taxon>
        <taxon>Fungi</taxon>
        <taxon>Dikarya</taxon>
        <taxon>Basidiomycota</taxon>
        <taxon>Agaricomycotina</taxon>
        <taxon>Agaricomycetes</taxon>
        <taxon>Auriculariales</taxon>
        <taxon>Exidiaceae</taxon>
        <taxon>Exidia</taxon>
    </lineage>
</organism>
<feature type="chain" id="PRO_5007865168" description="Osmotin, thaumatin-like protein" evidence="3">
    <location>
        <begin position="41"/>
        <end position="385"/>
    </location>
</feature>
<keyword evidence="2" id="KW-0472">Membrane</keyword>
<dbReference type="AlphaFoldDB" id="A0A165QHZ1"/>
<name>A0A165QHZ1_EXIGL</name>
<dbReference type="EMBL" id="KV425883">
    <property type="protein sequence ID" value="KZW03646.1"/>
    <property type="molecule type" value="Genomic_DNA"/>
</dbReference>
<evidence type="ECO:0000256" key="1">
    <source>
        <dbReference type="SAM" id="MobiDB-lite"/>
    </source>
</evidence>
<reference evidence="4 5" key="1">
    <citation type="journal article" date="2016" name="Mol. Biol. Evol.">
        <title>Comparative Genomics of Early-Diverging Mushroom-Forming Fungi Provides Insights into the Origins of Lignocellulose Decay Capabilities.</title>
        <authorList>
            <person name="Nagy L.G."/>
            <person name="Riley R."/>
            <person name="Tritt A."/>
            <person name="Adam C."/>
            <person name="Daum C."/>
            <person name="Floudas D."/>
            <person name="Sun H."/>
            <person name="Yadav J.S."/>
            <person name="Pangilinan J."/>
            <person name="Larsson K.H."/>
            <person name="Matsuura K."/>
            <person name="Barry K."/>
            <person name="Labutti K."/>
            <person name="Kuo R."/>
            <person name="Ohm R.A."/>
            <person name="Bhattacharya S.S."/>
            <person name="Shirouzu T."/>
            <person name="Yoshinaga Y."/>
            <person name="Martin F.M."/>
            <person name="Grigoriev I.V."/>
            <person name="Hibbett D.S."/>
        </authorList>
    </citation>
    <scope>NUCLEOTIDE SEQUENCE [LARGE SCALE GENOMIC DNA]</scope>
    <source>
        <strain evidence="4 5">HHB12029</strain>
    </source>
</reference>
<gene>
    <name evidence="4" type="ORF">EXIGLDRAFT_828492</name>
</gene>
<dbReference type="OrthoDB" id="3266690at2759"/>
<keyword evidence="5" id="KW-1185">Reference proteome</keyword>
<feature type="transmembrane region" description="Helical" evidence="2">
    <location>
        <begin position="272"/>
        <end position="295"/>
    </location>
</feature>